<evidence type="ECO:0000313" key="2">
    <source>
        <dbReference type="EMBL" id="OEJ87500.1"/>
    </source>
</evidence>
<dbReference type="OrthoDB" id="3972474at2759"/>
<comment type="caution">
    <text evidence="2">The sequence shown here is derived from an EMBL/GenBank/DDBJ whole genome shotgun (WGS) entry which is preliminary data.</text>
</comment>
<feature type="compositionally biased region" description="Basic and acidic residues" evidence="1">
    <location>
        <begin position="162"/>
        <end position="175"/>
    </location>
</feature>
<feature type="region of interest" description="Disordered" evidence="1">
    <location>
        <begin position="162"/>
        <end position="184"/>
    </location>
</feature>
<dbReference type="AlphaFoldDB" id="A0A1E5RKR0"/>
<dbReference type="EMBL" id="LPNL01000004">
    <property type="protein sequence ID" value="OEJ87500.1"/>
    <property type="molecule type" value="Genomic_DNA"/>
</dbReference>
<protein>
    <submittedName>
        <fullName evidence="2">Uncharacterized protein</fullName>
    </submittedName>
</protein>
<evidence type="ECO:0000256" key="1">
    <source>
        <dbReference type="SAM" id="MobiDB-lite"/>
    </source>
</evidence>
<organism evidence="2 3">
    <name type="scientific">Hanseniaspora opuntiae</name>
    <dbReference type="NCBI Taxonomy" id="211096"/>
    <lineage>
        <taxon>Eukaryota</taxon>
        <taxon>Fungi</taxon>
        <taxon>Dikarya</taxon>
        <taxon>Ascomycota</taxon>
        <taxon>Saccharomycotina</taxon>
        <taxon>Saccharomycetes</taxon>
        <taxon>Saccharomycodales</taxon>
        <taxon>Saccharomycodaceae</taxon>
        <taxon>Hanseniaspora</taxon>
    </lineage>
</organism>
<sequence>MALPKALNKSQQGTSDEQVVDPDLAISNRSVLALLNHMKLDYIKKKQEYKEKLHTFKMNEFGNVEQDEAVPVVPKSKVNVSFIVNVQSAASLKSPVPNIPLSRYHRIPMVIKVPNRISKLGQDKILFIVKDPGDVYTEKLSACDQYMDKKLRVSKNDVDSKETKGWRERLSEKKGKSVKAGMKRASTDDKIIDMNKNSSTRLTETSTELFSRVYGVKQLKQLKASKQIAKTLASFDVILLDHRVGDELRKKILTTTVIRHRKQPYTIKLYDPSKENIEKKMIDSKRQKLGKGYKIEKAEIDYIDPEYVFNQVSSIVRNTSVVIPWIATSLNKYDKEQRTGNTISLDVVCYKLDLEDKSLDINEATVIILENCKAIMQHLVKNLIKNKKYIISSVIKTGESQSLPMDNVESILKSYY</sequence>
<evidence type="ECO:0000313" key="3">
    <source>
        <dbReference type="Proteomes" id="UP000095605"/>
    </source>
</evidence>
<feature type="region of interest" description="Disordered" evidence="1">
    <location>
        <begin position="1"/>
        <end position="20"/>
    </location>
</feature>
<dbReference type="Proteomes" id="UP000095605">
    <property type="component" value="Unassembled WGS sequence"/>
</dbReference>
<proteinExistence type="predicted"/>
<keyword evidence="3" id="KW-1185">Reference proteome</keyword>
<feature type="compositionally biased region" description="Polar residues" evidence="1">
    <location>
        <begin position="8"/>
        <end position="17"/>
    </location>
</feature>
<gene>
    <name evidence="2" type="ORF">AWRI3578_g1959</name>
</gene>
<reference evidence="3" key="1">
    <citation type="journal article" date="2016" name="Genome Announc.">
        <title>Genome sequences of three species of Hanseniaspora isolated from spontaneous wine fermentations.</title>
        <authorList>
            <person name="Sternes P.R."/>
            <person name="Lee D."/>
            <person name="Kutyna D.R."/>
            <person name="Borneman A.R."/>
        </authorList>
    </citation>
    <scope>NUCLEOTIDE SEQUENCE [LARGE SCALE GENOMIC DNA]</scope>
    <source>
        <strain evidence="3">AWRI3578</strain>
    </source>
</reference>
<name>A0A1E5RKR0_9ASCO</name>
<accession>A0A1E5RKR0</accession>